<sequence>MDEIKDRRYIKEIIREYATRFVSWGAPESWDLDQFKTLENMILESTDVTVNANTLKRFFQQRTGNPQLATRDALCRFLGYAGYTDFVIKKTRIEEAATVTTEINIPEQATGQKEEITTPIFNSIQTPAQKSNKIYIYLLSVLLLILSGYLLYTLKIKEIYTNYLLSKISFTAANPKGVNPLTVTFSYSIPSSLLKDIKLVYEEANGDTAEKQLSRPVGKVNATYINEGDGYCQVQYKGRTIKSILIENRKSGWSIFTRNERKGIFRTLPIYEAYKKEGYVSLPLDSVVPEARPGHLFVSYVYYKDKLVDGDNFMFEARVRNSVKDFAIPRSDVMMYILSNTGRHGFALNEAGYAYIKFISGEKNIKGDDYNLSKFNFNASDWHVMGIRVENKRSTFYLDGQKIYNIDYTQPIGSANELILRFKGCGAVDYVKVSKLNGQVVYEQDFDSLLQ</sequence>
<keyword evidence="1" id="KW-1133">Transmembrane helix</keyword>
<proteinExistence type="predicted"/>
<evidence type="ECO:0000313" key="2">
    <source>
        <dbReference type="EMBL" id="OQP53490.1"/>
    </source>
</evidence>
<keyword evidence="1" id="KW-0472">Membrane</keyword>
<dbReference type="Proteomes" id="UP000192610">
    <property type="component" value="Unassembled WGS sequence"/>
</dbReference>
<comment type="caution">
    <text evidence="2">The sequence shown here is derived from an EMBL/GenBank/DDBJ whole genome shotgun (WGS) entry which is preliminary data.</text>
</comment>
<protein>
    <submittedName>
        <fullName evidence="2">Uncharacterized protein</fullName>
    </submittedName>
</protein>
<feature type="transmembrane region" description="Helical" evidence="1">
    <location>
        <begin position="134"/>
        <end position="152"/>
    </location>
</feature>
<dbReference type="EMBL" id="LVXG01000006">
    <property type="protein sequence ID" value="OQP53490.1"/>
    <property type="molecule type" value="Genomic_DNA"/>
</dbReference>
<keyword evidence="3" id="KW-1185">Reference proteome</keyword>
<dbReference type="GO" id="GO:0004553">
    <property type="term" value="F:hydrolase activity, hydrolyzing O-glycosyl compounds"/>
    <property type="evidence" value="ECO:0007669"/>
    <property type="project" value="UniProtKB-ARBA"/>
</dbReference>
<dbReference type="InterPro" id="IPR013320">
    <property type="entry name" value="ConA-like_dom_sf"/>
</dbReference>
<keyword evidence="1" id="KW-0812">Transmembrane</keyword>
<organism evidence="2 3">
    <name type="scientific">Niastella yeongjuensis</name>
    <dbReference type="NCBI Taxonomy" id="354355"/>
    <lineage>
        <taxon>Bacteria</taxon>
        <taxon>Pseudomonadati</taxon>
        <taxon>Bacteroidota</taxon>
        <taxon>Chitinophagia</taxon>
        <taxon>Chitinophagales</taxon>
        <taxon>Chitinophagaceae</taxon>
        <taxon>Niastella</taxon>
    </lineage>
</organism>
<accession>A0A1V9F511</accession>
<reference evidence="3" key="1">
    <citation type="submission" date="2016-04" db="EMBL/GenBank/DDBJ databases">
        <authorList>
            <person name="Chen L."/>
            <person name="Zhuang W."/>
            <person name="Wang G."/>
        </authorList>
    </citation>
    <scope>NUCLEOTIDE SEQUENCE [LARGE SCALE GENOMIC DNA]</scope>
    <source>
        <strain evidence="3">17621</strain>
    </source>
</reference>
<name>A0A1V9F511_9BACT</name>
<evidence type="ECO:0000256" key="1">
    <source>
        <dbReference type="SAM" id="Phobius"/>
    </source>
</evidence>
<evidence type="ECO:0000313" key="3">
    <source>
        <dbReference type="Proteomes" id="UP000192610"/>
    </source>
</evidence>
<dbReference type="AlphaFoldDB" id="A0A1V9F511"/>
<dbReference type="OrthoDB" id="639802at2"/>
<dbReference type="STRING" id="354355.SAMN05660816_04439"/>
<dbReference type="GO" id="GO:0005975">
    <property type="term" value="P:carbohydrate metabolic process"/>
    <property type="evidence" value="ECO:0007669"/>
    <property type="project" value="UniProtKB-ARBA"/>
</dbReference>
<dbReference type="SUPFAM" id="SSF49899">
    <property type="entry name" value="Concanavalin A-like lectins/glucanases"/>
    <property type="match status" value="1"/>
</dbReference>
<gene>
    <name evidence="2" type="ORF">A4H97_23800</name>
</gene>